<protein>
    <recommendedName>
        <fullName evidence="6 7">Small ribosomal subunit protein uS4</fullName>
    </recommendedName>
</protein>
<dbReference type="PANTHER" id="PTHR11831:SF4">
    <property type="entry name" value="SMALL RIBOSOMAL SUBUNIT PROTEIN US4M"/>
    <property type="match status" value="1"/>
</dbReference>
<dbReference type="Proteomes" id="UP000177140">
    <property type="component" value="Unassembled WGS sequence"/>
</dbReference>
<keyword evidence="5 7" id="KW-0687">Ribonucleoprotein</keyword>
<dbReference type="SMART" id="SM01390">
    <property type="entry name" value="Ribosomal_S4"/>
    <property type="match status" value="1"/>
</dbReference>
<comment type="caution">
    <text evidence="11">The sequence shown here is derived from an EMBL/GenBank/DDBJ whole genome shotgun (WGS) entry which is preliminary data.</text>
</comment>
<keyword evidence="2 7" id="KW-0699">rRNA-binding</keyword>
<sequence length="208" mass="23326">MQIGPRYKICRRLGDRVFSKCQTTKFTVSGVEKKTKGGANAKRGRRGGSEYGQQLLEKQKARFAYGISERQFSNYVKKARAIKGGNPTLELFKQLEGRLDNIVFRLGLVSSRLSARQIVSHGHIMVNGRKTTIPSAVITRGDIISIRPGSREIGPFRNLAERQKDYPAPEWVSYDLDKNEGVIKGEAILGQTEATLNFSAILEYYSRV</sequence>
<evidence type="ECO:0000313" key="11">
    <source>
        <dbReference type="EMBL" id="OHA62605.1"/>
    </source>
</evidence>
<evidence type="ECO:0000256" key="2">
    <source>
        <dbReference type="ARBA" id="ARBA00022730"/>
    </source>
</evidence>
<dbReference type="SUPFAM" id="SSF55174">
    <property type="entry name" value="Alpha-L RNA-binding motif"/>
    <property type="match status" value="1"/>
</dbReference>
<comment type="similarity">
    <text evidence="1 7 8">Belongs to the universal ribosomal protein uS4 family.</text>
</comment>
<dbReference type="SMART" id="SM00363">
    <property type="entry name" value="S4"/>
    <property type="match status" value="1"/>
</dbReference>
<dbReference type="CDD" id="cd00165">
    <property type="entry name" value="S4"/>
    <property type="match status" value="1"/>
</dbReference>
<dbReference type="InterPro" id="IPR005709">
    <property type="entry name" value="Ribosomal_uS4_bac-type"/>
</dbReference>
<evidence type="ECO:0000256" key="8">
    <source>
        <dbReference type="RuleBase" id="RU003699"/>
    </source>
</evidence>
<dbReference type="InterPro" id="IPR018079">
    <property type="entry name" value="Ribosomal_uS4_CS"/>
</dbReference>
<dbReference type="Pfam" id="PF01479">
    <property type="entry name" value="S4"/>
    <property type="match status" value="1"/>
</dbReference>
<dbReference type="PROSITE" id="PS00632">
    <property type="entry name" value="RIBOSOMAL_S4"/>
    <property type="match status" value="1"/>
</dbReference>
<dbReference type="InterPro" id="IPR022801">
    <property type="entry name" value="Ribosomal_uS4"/>
</dbReference>
<evidence type="ECO:0000256" key="1">
    <source>
        <dbReference type="ARBA" id="ARBA00007465"/>
    </source>
</evidence>
<reference evidence="11 12" key="1">
    <citation type="journal article" date="2016" name="Nat. Commun.">
        <title>Thousands of microbial genomes shed light on interconnected biogeochemical processes in an aquifer system.</title>
        <authorList>
            <person name="Anantharaman K."/>
            <person name="Brown C.T."/>
            <person name="Hug L.A."/>
            <person name="Sharon I."/>
            <person name="Castelle C.J."/>
            <person name="Probst A.J."/>
            <person name="Thomas B.C."/>
            <person name="Singh A."/>
            <person name="Wilkins M.J."/>
            <person name="Karaoz U."/>
            <person name="Brodie E.L."/>
            <person name="Williams K.H."/>
            <person name="Hubbard S.S."/>
            <person name="Banfield J.F."/>
        </authorList>
    </citation>
    <scope>NUCLEOTIDE SEQUENCE [LARGE SCALE GENOMIC DNA]</scope>
</reference>
<dbReference type="Pfam" id="PF00163">
    <property type="entry name" value="Ribosomal_S4"/>
    <property type="match status" value="1"/>
</dbReference>
<feature type="domain" description="Small ribosomal subunit protein uS4 N-terminal" evidence="10">
    <location>
        <begin position="1"/>
        <end position="96"/>
    </location>
</feature>
<dbReference type="PROSITE" id="PS50889">
    <property type="entry name" value="S4"/>
    <property type="match status" value="1"/>
</dbReference>
<dbReference type="GO" id="GO:0006412">
    <property type="term" value="P:translation"/>
    <property type="evidence" value="ECO:0007669"/>
    <property type="project" value="UniProtKB-UniRule"/>
</dbReference>
<dbReference type="GO" id="GO:0003735">
    <property type="term" value="F:structural constituent of ribosome"/>
    <property type="evidence" value="ECO:0007669"/>
    <property type="project" value="InterPro"/>
</dbReference>
<dbReference type="FunFam" id="3.10.290.10:FF:000001">
    <property type="entry name" value="30S ribosomal protein S4"/>
    <property type="match status" value="1"/>
</dbReference>
<name>A0A1G2QPQ6_9BACT</name>
<dbReference type="GO" id="GO:0015935">
    <property type="term" value="C:small ribosomal subunit"/>
    <property type="evidence" value="ECO:0007669"/>
    <property type="project" value="InterPro"/>
</dbReference>
<evidence type="ECO:0000256" key="7">
    <source>
        <dbReference type="HAMAP-Rule" id="MF_01306"/>
    </source>
</evidence>
<dbReference type="Gene3D" id="1.10.1050.10">
    <property type="entry name" value="Ribosomal Protein S4 Delta 41, Chain A, domain 1"/>
    <property type="match status" value="1"/>
</dbReference>
<comment type="function">
    <text evidence="7">One of the primary rRNA binding proteins, it binds directly to 16S rRNA where it nucleates assembly of the body of the 30S subunit.</text>
</comment>
<dbReference type="GO" id="GO:0042274">
    <property type="term" value="P:ribosomal small subunit biogenesis"/>
    <property type="evidence" value="ECO:0007669"/>
    <property type="project" value="TreeGrafter"/>
</dbReference>
<keyword evidence="4 7" id="KW-0689">Ribosomal protein</keyword>
<evidence type="ECO:0000256" key="3">
    <source>
        <dbReference type="ARBA" id="ARBA00022884"/>
    </source>
</evidence>
<accession>A0A1G2QPQ6</accession>
<dbReference type="InterPro" id="IPR001912">
    <property type="entry name" value="Ribosomal_uS4_N"/>
</dbReference>
<evidence type="ECO:0000259" key="10">
    <source>
        <dbReference type="SMART" id="SM01390"/>
    </source>
</evidence>
<gene>
    <name evidence="7" type="primary">rpsD</name>
    <name evidence="11" type="ORF">A2556_02825</name>
</gene>
<evidence type="ECO:0000313" key="12">
    <source>
        <dbReference type="Proteomes" id="UP000177140"/>
    </source>
</evidence>
<dbReference type="AlphaFoldDB" id="A0A1G2QPQ6"/>
<feature type="domain" description="RNA-binding S4" evidence="9">
    <location>
        <begin position="97"/>
        <end position="158"/>
    </location>
</feature>
<dbReference type="PANTHER" id="PTHR11831">
    <property type="entry name" value="30S 40S RIBOSOMAL PROTEIN"/>
    <property type="match status" value="1"/>
</dbReference>
<evidence type="ECO:0000256" key="5">
    <source>
        <dbReference type="ARBA" id="ARBA00023274"/>
    </source>
</evidence>
<keyword evidence="3 7" id="KW-0694">RNA-binding</keyword>
<dbReference type="NCBIfam" id="NF003717">
    <property type="entry name" value="PRK05327.1"/>
    <property type="match status" value="1"/>
</dbReference>
<dbReference type="HAMAP" id="MF_01306_B">
    <property type="entry name" value="Ribosomal_uS4_B"/>
    <property type="match status" value="1"/>
</dbReference>
<evidence type="ECO:0000259" key="9">
    <source>
        <dbReference type="SMART" id="SM00363"/>
    </source>
</evidence>
<dbReference type="InterPro" id="IPR002942">
    <property type="entry name" value="S4_RNA-bd"/>
</dbReference>
<evidence type="ECO:0000256" key="6">
    <source>
        <dbReference type="ARBA" id="ARBA00035254"/>
    </source>
</evidence>
<dbReference type="GO" id="GO:0019843">
    <property type="term" value="F:rRNA binding"/>
    <property type="evidence" value="ECO:0007669"/>
    <property type="project" value="UniProtKB-UniRule"/>
</dbReference>
<comment type="function">
    <text evidence="7">With S5 and S12 plays an important role in translational accuracy.</text>
</comment>
<evidence type="ECO:0000256" key="4">
    <source>
        <dbReference type="ARBA" id="ARBA00022980"/>
    </source>
</evidence>
<dbReference type="Gene3D" id="3.10.290.10">
    <property type="entry name" value="RNA-binding S4 domain"/>
    <property type="match status" value="1"/>
</dbReference>
<dbReference type="EMBL" id="MHTM01000008">
    <property type="protein sequence ID" value="OHA62605.1"/>
    <property type="molecule type" value="Genomic_DNA"/>
</dbReference>
<organism evidence="11 12">
    <name type="scientific">Candidatus Vogelbacteria bacterium RIFOXYD2_FULL_44_9</name>
    <dbReference type="NCBI Taxonomy" id="1802441"/>
    <lineage>
        <taxon>Bacteria</taxon>
        <taxon>Candidatus Vogeliibacteriota</taxon>
    </lineage>
</organism>
<comment type="subunit">
    <text evidence="7">Part of the 30S ribosomal subunit. Contacts protein S5. The interaction surface between S4 and S5 is involved in control of translational fidelity.</text>
</comment>
<dbReference type="InterPro" id="IPR036986">
    <property type="entry name" value="S4_RNA-bd_sf"/>
</dbReference>
<proteinExistence type="inferred from homology"/>